<protein>
    <recommendedName>
        <fullName evidence="7">Carboxylesterase type B domain-containing protein</fullName>
    </recommendedName>
</protein>
<dbReference type="InterPro" id="IPR029058">
    <property type="entry name" value="AB_hydrolase_fold"/>
</dbReference>
<gene>
    <name evidence="8" type="ORF">CVLEPA_LOCUS23157</name>
</gene>
<dbReference type="InterPro" id="IPR000997">
    <property type="entry name" value="Cholinesterase"/>
</dbReference>
<dbReference type="Gene3D" id="3.40.50.1820">
    <property type="entry name" value="alpha/beta hydrolase"/>
    <property type="match status" value="1"/>
</dbReference>
<feature type="domain" description="Carboxylesterase type B" evidence="7">
    <location>
        <begin position="136"/>
        <end position="713"/>
    </location>
</feature>
<accession>A0ABP0GGG4</accession>
<dbReference type="EMBL" id="CAWYQH010000119">
    <property type="protein sequence ID" value="CAK8690552.1"/>
    <property type="molecule type" value="Genomic_DNA"/>
</dbReference>
<evidence type="ECO:0000256" key="3">
    <source>
        <dbReference type="ARBA" id="ARBA00022801"/>
    </source>
</evidence>
<dbReference type="PANTHER" id="PTHR43918:SF12">
    <property type="entry name" value="ACETYLCHOLINESTERASE 1"/>
    <property type="match status" value="1"/>
</dbReference>
<evidence type="ECO:0000256" key="6">
    <source>
        <dbReference type="SAM" id="SignalP"/>
    </source>
</evidence>
<evidence type="ECO:0000256" key="1">
    <source>
        <dbReference type="ARBA" id="ARBA00005964"/>
    </source>
</evidence>
<dbReference type="PROSITE" id="PS00122">
    <property type="entry name" value="CARBOXYLESTERASE_B_1"/>
    <property type="match status" value="1"/>
</dbReference>
<feature type="signal peptide" evidence="6">
    <location>
        <begin position="1"/>
        <end position="26"/>
    </location>
</feature>
<proteinExistence type="inferred from homology"/>
<dbReference type="PROSITE" id="PS00941">
    <property type="entry name" value="CARBOXYLESTERASE_B_2"/>
    <property type="match status" value="1"/>
</dbReference>
<keyword evidence="3" id="KW-0378">Hydrolase</keyword>
<dbReference type="Pfam" id="PF00135">
    <property type="entry name" value="COesterase"/>
    <property type="match status" value="1"/>
</dbReference>
<evidence type="ECO:0000256" key="4">
    <source>
        <dbReference type="ARBA" id="ARBA00023157"/>
    </source>
</evidence>
<dbReference type="PRINTS" id="PR00878">
    <property type="entry name" value="CHOLNESTRASE"/>
</dbReference>
<keyword evidence="2" id="KW-0719">Serine esterase</keyword>
<dbReference type="SUPFAM" id="SSF53474">
    <property type="entry name" value="alpha/beta-Hydrolases"/>
    <property type="match status" value="1"/>
</dbReference>
<evidence type="ECO:0000256" key="5">
    <source>
        <dbReference type="SAM" id="MobiDB-lite"/>
    </source>
</evidence>
<name>A0ABP0GGG4_CLALP</name>
<feature type="region of interest" description="Disordered" evidence="5">
    <location>
        <begin position="33"/>
        <end position="64"/>
    </location>
</feature>
<evidence type="ECO:0000259" key="7">
    <source>
        <dbReference type="Pfam" id="PF00135"/>
    </source>
</evidence>
<evidence type="ECO:0000256" key="2">
    <source>
        <dbReference type="ARBA" id="ARBA00022487"/>
    </source>
</evidence>
<comment type="caution">
    <text evidence="8">The sequence shown here is derived from an EMBL/GenBank/DDBJ whole genome shotgun (WGS) entry which is preliminary data.</text>
</comment>
<feature type="chain" id="PRO_5047356649" description="Carboxylesterase type B domain-containing protein" evidence="6">
    <location>
        <begin position="27"/>
        <end position="787"/>
    </location>
</feature>
<keyword evidence="9" id="KW-1185">Reference proteome</keyword>
<dbReference type="InterPro" id="IPR050654">
    <property type="entry name" value="AChE-related_enzymes"/>
</dbReference>
<organism evidence="8 9">
    <name type="scientific">Clavelina lepadiformis</name>
    <name type="common">Light-bulb sea squirt</name>
    <name type="synonym">Ascidia lepadiformis</name>
    <dbReference type="NCBI Taxonomy" id="159417"/>
    <lineage>
        <taxon>Eukaryota</taxon>
        <taxon>Metazoa</taxon>
        <taxon>Chordata</taxon>
        <taxon>Tunicata</taxon>
        <taxon>Ascidiacea</taxon>
        <taxon>Aplousobranchia</taxon>
        <taxon>Clavelinidae</taxon>
        <taxon>Clavelina</taxon>
    </lineage>
</organism>
<dbReference type="InterPro" id="IPR019826">
    <property type="entry name" value="Carboxylesterase_B_AS"/>
</dbReference>
<comment type="similarity">
    <text evidence="1">Belongs to the type-B carboxylesterase/lipase family.</text>
</comment>
<dbReference type="PANTHER" id="PTHR43918">
    <property type="entry name" value="ACETYLCHOLINESTERASE"/>
    <property type="match status" value="1"/>
</dbReference>
<sequence length="787" mass="87985">MKSKIYLRFVFALLALLLAIAICVECKNSRQKDENSEARRAVNSKGRLSSTRGHQRKHHKKRLKLSTYLRDEGLQRDVALSSSSFEGSGAGTSTSSISHVNNNVPHINFTKPINTKSANKTIKWNTSDSIALRYHTLTINQGKIRGRVEKVLNKDVGIFLGIQFGDPPIGEKRFLHPTPSQSWNDTKDALHYPPTCFQWEDFSFDSYEKGFRGTRMWNPNTKLDEDCLYLNVWAPIPMGEEKLAVMVWIYGGGYYSGTSSLDVYDGKWLAATQNVIVVSMNYRIGALGFLATGSKDFPGNAGLFDQRLALQWVQNNIHVFGGDPAKVTLFGESAGAASVALHATSKRSKGLFRNIILQSASSLSPWTLLSKKEAKRRAVKLASLFGCLDGQVGITTNKEKAFELCQDDGELYKISINATCMREVDAKKLVNDEMMLEDWGIAGFPNAPVLDGDFVESHPHNLGTSLFVDENINILAGFNANEGNYFLIYSGPGYDFSTESKINKSDFAAGVDKSLRSIDNYDCGQNAARNLLSTATDFKYTDGFKPFVTARMQSQKSNEKKSKNQSNDSIVDRGLSGEIFYRNRIDDLVGDLNFVCPTVGFLDKILKQGAAQNKNYKGNMFLYNFVQRSSQNPWPEWMGVMHGYEIEFVFGLPLDNKLGYKNSEKQLSLAMMERWGNFAKFGDPNGNFPDPDASWLPYNSLTKSIYLMGDDDVANSAFSMFSPQYMEQESRCAFWNEYVPNMKKEIDQLLVSPFTCNVMQPPGGKAPAMRAPNAFVYFLVISIVALF</sequence>
<keyword evidence="6" id="KW-0732">Signal</keyword>
<keyword evidence="4" id="KW-1015">Disulfide bond</keyword>
<dbReference type="Proteomes" id="UP001642483">
    <property type="component" value="Unassembled WGS sequence"/>
</dbReference>
<evidence type="ECO:0000313" key="9">
    <source>
        <dbReference type="Proteomes" id="UP001642483"/>
    </source>
</evidence>
<feature type="compositionally biased region" description="Basic residues" evidence="5">
    <location>
        <begin position="53"/>
        <end position="64"/>
    </location>
</feature>
<reference evidence="8 9" key="1">
    <citation type="submission" date="2024-02" db="EMBL/GenBank/DDBJ databases">
        <authorList>
            <person name="Daric V."/>
            <person name="Darras S."/>
        </authorList>
    </citation>
    <scope>NUCLEOTIDE SEQUENCE [LARGE SCALE GENOMIC DNA]</scope>
</reference>
<dbReference type="InterPro" id="IPR002018">
    <property type="entry name" value="CarbesteraseB"/>
</dbReference>
<dbReference type="InterPro" id="IPR019819">
    <property type="entry name" value="Carboxylesterase_B_CS"/>
</dbReference>
<evidence type="ECO:0000313" key="8">
    <source>
        <dbReference type="EMBL" id="CAK8690552.1"/>
    </source>
</evidence>